<dbReference type="EMBL" id="BFAD01000009">
    <property type="protein sequence ID" value="GBE86669.1"/>
    <property type="molecule type" value="Genomic_DNA"/>
</dbReference>
<feature type="region of interest" description="Disordered" evidence="1">
    <location>
        <begin position="115"/>
        <end position="149"/>
    </location>
</feature>
<evidence type="ECO:0000313" key="2">
    <source>
        <dbReference type="EMBL" id="GBE86669.1"/>
    </source>
</evidence>
<feature type="region of interest" description="Disordered" evidence="1">
    <location>
        <begin position="1"/>
        <end position="24"/>
    </location>
</feature>
<evidence type="ECO:0000313" key="3">
    <source>
        <dbReference type="Proteomes" id="UP000287166"/>
    </source>
</evidence>
<name>A0A401GWX3_9APHY</name>
<keyword evidence="3" id="KW-1185">Reference proteome</keyword>
<proteinExistence type="predicted"/>
<feature type="compositionally biased region" description="Acidic residues" evidence="1">
    <location>
        <begin position="123"/>
        <end position="139"/>
    </location>
</feature>
<organism evidence="2 3">
    <name type="scientific">Sparassis crispa</name>
    <dbReference type="NCBI Taxonomy" id="139825"/>
    <lineage>
        <taxon>Eukaryota</taxon>
        <taxon>Fungi</taxon>
        <taxon>Dikarya</taxon>
        <taxon>Basidiomycota</taxon>
        <taxon>Agaricomycotina</taxon>
        <taxon>Agaricomycetes</taxon>
        <taxon>Polyporales</taxon>
        <taxon>Sparassidaceae</taxon>
        <taxon>Sparassis</taxon>
    </lineage>
</organism>
<dbReference type="OrthoDB" id="3253416at2759"/>
<evidence type="ECO:0000256" key="1">
    <source>
        <dbReference type="SAM" id="MobiDB-lite"/>
    </source>
</evidence>
<dbReference type="GeneID" id="38783586"/>
<gene>
    <name evidence="2" type="ORF">SCP_0905490</name>
</gene>
<dbReference type="Proteomes" id="UP000287166">
    <property type="component" value="Unassembled WGS sequence"/>
</dbReference>
<dbReference type="InParanoid" id="A0A401GWX3"/>
<protein>
    <submittedName>
        <fullName evidence="2">Uncharacterized protein</fullName>
    </submittedName>
</protein>
<dbReference type="RefSeq" id="XP_027617582.1">
    <property type="nucleotide sequence ID" value="XM_027761781.1"/>
</dbReference>
<dbReference type="AlphaFoldDB" id="A0A401GWX3"/>
<reference evidence="2 3" key="1">
    <citation type="journal article" date="2018" name="Sci. Rep.">
        <title>Genome sequence of the cauliflower mushroom Sparassis crispa (Hanabiratake) and its association with beneficial usage.</title>
        <authorList>
            <person name="Kiyama R."/>
            <person name="Furutani Y."/>
            <person name="Kawaguchi K."/>
            <person name="Nakanishi T."/>
        </authorList>
    </citation>
    <scope>NUCLEOTIDE SEQUENCE [LARGE SCALE GENOMIC DNA]</scope>
</reference>
<accession>A0A401GWX3</accession>
<dbReference type="STRING" id="139825.A0A401GWX3"/>
<comment type="caution">
    <text evidence="2">The sequence shown here is derived from an EMBL/GenBank/DDBJ whole genome shotgun (WGS) entry which is preliminary data.</text>
</comment>
<sequence>MSAAAMQSRFRLNPQPPYSQKMSETRSEIRRIIREALQNITGDRMASMRWPSYWKDIVQRYHVMIVGWPEEVPFKNLSQVSNLAKLEILLRKWQNNETRFRRITDAELTVLSTEREARIEAGTEIDEGGDEEAEEEEVPQEGSSSNVGS</sequence>